<reference evidence="3 4" key="1">
    <citation type="submission" date="2022-05" db="EMBL/GenBank/DDBJ databases">
        <title>Flavobacterium sp., isolated from activated sludge.</title>
        <authorList>
            <person name="Ran Q."/>
        </authorList>
    </citation>
    <scope>NUCLEOTIDE SEQUENCE [LARGE SCALE GENOMIC DNA]</scope>
    <source>
        <strain evidence="3 4">HXWNR70</strain>
    </source>
</reference>
<dbReference type="Proteomes" id="UP001317191">
    <property type="component" value="Unassembled WGS sequence"/>
</dbReference>
<dbReference type="InterPro" id="IPR036705">
    <property type="entry name" value="Ribosyl_crysJ1_sf"/>
</dbReference>
<proteinExistence type="inferred from homology"/>
<evidence type="ECO:0000256" key="2">
    <source>
        <dbReference type="ARBA" id="ARBA00022801"/>
    </source>
</evidence>
<protein>
    <submittedName>
        <fullName evidence="3">ADP-ribosylglycohydrolase family protein</fullName>
    </submittedName>
</protein>
<evidence type="ECO:0000256" key="1">
    <source>
        <dbReference type="ARBA" id="ARBA00010702"/>
    </source>
</evidence>
<evidence type="ECO:0000313" key="3">
    <source>
        <dbReference type="EMBL" id="MCL9808395.1"/>
    </source>
</evidence>
<dbReference type="SUPFAM" id="SSF101478">
    <property type="entry name" value="ADP-ribosylglycohydrolase"/>
    <property type="match status" value="1"/>
</dbReference>
<dbReference type="InterPro" id="IPR050792">
    <property type="entry name" value="ADP-ribosylglycohydrolase"/>
</dbReference>
<dbReference type="EMBL" id="JAMLJM010000002">
    <property type="protein sequence ID" value="MCL9808395.1"/>
    <property type="molecule type" value="Genomic_DNA"/>
</dbReference>
<dbReference type="PANTHER" id="PTHR16222:SF24">
    <property type="entry name" value="ADP-RIBOSYLHYDROLASE ARH3"/>
    <property type="match status" value="1"/>
</dbReference>
<organism evidence="3 4">
    <name type="scientific">Flavobacterium luminosum</name>
    <dbReference type="NCBI Taxonomy" id="2949086"/>
    <lineage>
        <taxon>Bacteria</taxon>
        <taxon>Pseudomonadati</taxon>
        <taxon>Bacteroidota</taxon>
        <taxon>Flavobacteriia</taxon>
        <taxon>Flavobacteriales</taxon>
        <taxon>Flavobacteriaceae</taxon>
        <taxon>Flavobacterium</taxon>
    </lineage>
</organism>
<accession>A0ABT0TM11</accession>
<keyword evidence="2" id="KW-0378">Hydrolase</keyword>
<dbReference type="InterPro" id="IPR005502">
    <property type="entry name" value="Ribosyl_crysJ1"/>
</dbReference>
<evidence type="ECO:0000313" key="4">
    <source>
        <dbReference type="Proteomes" id="UP001317191"/>
    </source>
</evidence>
<keyword evidence="4" id="KW-1185">Reference proteome</keyword>
<name>A0ABT0TM11_9FLAO</name>
<comment type="caution">
    <text evidence="3">The sequence shown here is derived from an EMBL/GenBank/DDBJ whole genome shotgun (WGS) entry which is preliminary data.</text>
</comment>
<gene>
    <name evidence="3" type="ORF">NAT50_03390</name>
</gene>
<comment type="similarity">
    <text evidence="1">Belongs to the ADP-ribosylglycohydrolase family.</text>
</comment>
<dbReference type="RefSeq" id="WP_250591517.1">
    <property type="nucleotide sequence ID" value="NZ_JAMLJM010000002.1"/>
</dbReference>
<dbReference type="Pfam" id="PF03747">
    <property type="entry name" value="ADP_ribosyl_GH"/>
    <property type="match status" value="1"/>
</dbReference>
<dbReference type="PANTHER" id="PTHR16222">
    <property type="entry name" value="ADP-RIBOSYLGLYCOHYDROLASE"/>
    <property type="match status" value="1"/>
</dbReference>
<dbReference type="Gene3D" id="1.10.4080.10">
    <property type="entry name" value="ADP-ribosylation/Crystallin J1"/>
    <property type="match status" value="1"/>
</dbReference>
<sequence>MSKNLQTILIGTAIGDSLGVPVEFQPRGYLKANPVTDMREYGTHEQPKGTWSDDTSLMLCLAESMREGLDSNNLAQKFIAWKNDNLWTPHGWVFDIGIGTRIAIERLENGMTPELAGGFDERDNGNGSLMRILPLVLHIKELDIETRFDWTKKISSITHAHVRSVMACFYYLEFAKKIIEGKDKFQAYNELQSELTQYFEQRKINPIEIHKFHRLLNEDITKVNEDNIKSSGYVIDTLEASIWCILTTNNYKDAVLKSVNLGHDTDTTGAVTGGLAALIYGMDTIPAEWINTLARKDDIINLTKSL</sequence>